<feature type="region of interest" description="Disordered" evidence="1">
    <location>
        <begin position="2083"/>
        <end position="2114"/>
    </location>
</feature>
<accession>A0A6P7HZN4</accession>
<protein>
    <submittedName>
        <fullName evidence="3">Uncharacterized protein LOC114429240</fullName>
    </submittedName>
</protein>
<feature type="region of interest" description="Disordered" evidence="1">
    <location>
        <begin position="657"/>
        <end position="676"/>
    </location>
</feature>
<keyword evidence="2" id="KW-1185">Reference proteome</keyword>
<feature type="region of interest" description="Disordered" evidence="1">
    <location>
        <begin position="1152"/>
        <end position="1206"/>
    </location>
</feature>
<feature type="compositionally biased region" description="Acidic residues" evidence="1">
    <location>
        <begin position="432"/>
        <end position="448"/>
    </location>
</feature>
<gene>
    <name evidence="3" type="primary">LOC114429240</name>
</gene>
<feature type="compositionally biased region" description="Basic and acidic residues" evidence="1">
    <location>
        <begin position="326"/>
        <end position="343"/>
    </location>
</feature>
<feature type="compositionally biased region" description="Acidic residues" evidence="1">
    <location>
        <begin position="1888"/>
        <end position="1906"/>
    </location>
</feature>
<feature type="compositionally biased region" description="Acidic residues" evidence="1">
    <location>
        <begin position="1159"/>
        <end position="1177"/>
    </location>
</feature>
<dbReference type="Proteomes" id="UP000515145">
    <property type="component" value="Chromosome 24"/>
</dbReference>
<name>A0A6P7HZN4_9TELE</name>
<feature type="region of interest" description="Disordered" evidence="1">
    <location>
        <begin position="1882"/>
        <end position="1934"/>
    </location>
</feature>
<feature type="compositionally biased region" description="Basic residues" evidence="1">
    <location>
        <begin position="2698"/>
        <end position="2710"/>
    </location>
</feature>
<feature type="compositionally biased region" description="Polar residues" evidence="1">
    <location>
        <begin position="2714"/>
        <end position="2725"/>
    </location>
</feature>
<evidence type="ECO:0000313" key="2">
    <source>
        <dbReference type="Proteomes" id="UP000515145"/>
    </source>
</evidence>
<feature type="region of interest" description="Disordered" evidence="1">
    <location>
        <begin position="2698"/>
        <end position="2725"/>
    </location>
</feature>
<dbReference type="InParanoid" id="A0A6P7HZN4"/>
<proteinExistence type="predicted"/>
<sequence>MDKMECNPNRRGIFANTVWQWRIMHVRKYSRNPEPFLCSNKIGLDFNVGSTTKKKKDVGLLTNGVVLEVCDFAKTVKESKRHLITNILEKNFDLGLENEQQRADFTKHILLKLKDLIRTPLQNKHKAFPLFDTLSVPSCTNSIENGQNVGSAEHQSDSLQELMETDYGEDEAKTEKVDGFHADDSDEDQMEWLGATEDMKADACALLFPYCEEIGLSFDLESQQHLDPDLLTKAVMLELVDFSTLLDASYSSIVLDVLDYNFELDVKSQQGQKQIWSSILHLPKRRKQFAVTSAKLGPQFENEPFSIQTNPLKRPRQSCLEAPLNRNEEVTKRRKSDLQREENLFQESTTNTDQPFSSQSDDSSHLKDENQTYIPPTSTSHFTEAYAFQDMSEELPCRKKMCLANQRSDVKEAVRQKQLQIQRETVMLQSDVETDETTDSENWTDEDDLHNTTNSEINVVPPFTSQFDKSKQQRDEQQMLVPTTPTNGCDIIQDEMESMINMWKLRAKRVKQILLQMKQHDLLMKDNAWKLKYLEFNVGFAPKQNLHPDQLKYFCLYKVALFALAMNSSKSEFIMDILENNFDLGLQSEYHKHVFSCEMMTQTRELQNCEDAVKFSKEVFELPVPMSSEDMEYQIVDEGNLELSCMTGTGTYDVPLNSHLDAEPGSHAEDGTTQQESVNPYPFCKDIGLKLYVSDGRPNQKLHINKLTKGAMTEITIFAEKLCGSFEQICFDILRHNFDLDLQSVDSDLFQNILRRIPAANDVVNLACYVPSHYKDSKRNVRDASVLKELQYQNSTDLEENCVCPPRAPTEQNRRMSADTKQQHGIDLVLWKLRSNRIQRILSGHEEHCPLFSYSRCKKLGIDFNVGSGIKKNLDPKLLTNGVMVELHTFASALLSSKTDFMTEVLEYNFDLNLNTEHLRSAYAEELLSQFMKMNIKRRSVSLKKLPIQIPGPRCIKEYTPHCSKCCQDRNQMLLKDVFEPNDMFHHNLHVITDTDSGNADSTNQRHVMDPISTFQASDSFFSCYRECSKVGLNLCLFNNHPKEKLKTHEITAAAMLELLSFAKRVCGTGLRIFLDILVHNFNFDLRKPSNNFVPHFKHKPFEGGLAWFNEVYAIDQLFSKHAIKKTWTLDMQGSDRKKAVRKRILMMQRKKERALLESDSETDETTDSENGADEDDLHNTPNSEINVAPPFASQSDDSKQQAHEQQMLLPTTAPDECGMIQEEIGPESNMWKLRSKRVKQIHLQMIRHDLLMKDNTWKLKYLEFNVGFAPKQNLHPDQLKYFCLYKVALFALAMNSSKSEFIMDILENNFNLGLQSEYHKHVFSCEMMTQARKLQNCEDAVKFSKEVFELPVPMSSEDMEYQIVDEGNLEFSCMTGTGTYDVPLDSHFDAEPGSHAEDRTTQQESVDQYPFCKDIGLKLYVSDGQPNQKLHINKLTKGAMTEITIFAEKLCGSFEQICFDILRHNFDLDLQSVDSDLFQNILRRIPAANDIVNLACYLPSHYKDSKCNLRDASVLKELQYQNNTDLEENCVCPPRAPTEQNRRISADTEQQHGIDLVLWKLRSNRIQRILSGHEEHCPLFSYSRCKKLGIDFNVGSGIKKNLDPKLLTNGVMVELHTFASALLSSKTDFMTEVLEYNFDLNLNTEHLRSAYAEELLSQFMKIKTKRRSVPLKKLPIQIPGPGCIKEYTPHCSKCCQDRNQMLLKDVFEPNDMFHHNLHVITDTDSGNADSTNQRHVMDPISTFQASDSFFSCYRECSKVGLNLRLFNNHPKEKLKTHEITAAAMLELFSFANRLCGTGRRIVLDILVHNFNFDLQKPSKRFVLRFKHKPFDGGLAWFNEVYTIDQQFCKHPIKKTWTLDMQGSDRKKAVTKRILMMQRKKERALLESDSETDETTDSENGADEDDLHNTPNSEINVAPPFASQSDDSKQQAHEQQILLPTTAPNECDMIQEEIGTRSNMWKLRANRVKKILFDQCKDHCRFFNKKVYLEFNVGFMPKQNLSADILTHSVLFKVAQFALAMSSSQPDFIMKILENNFDLCLGRVHHEDVFTCELMKKLRELQSCEDAVKFSKEVFELPDPLSAEAHPHTKADSPAGPDPHVKTKPVSQAQTTSSVDPYPFCKDIGMKLNVGNSQHNKKLHIHRLTKGAMTEVAAFAEKLCGTFDDICFDILRHNFDLDLPSIDCELFQNILAQIPAANDTVNLATISRHVTPLHLHSDPIVLQQLPCQPKPNEGEHSAVLTQAVKDHNFSRVIDAEEHDRDSFLWTLRANRVRQILSVHGEHCPLYSYSRCKKLGIDFNIGSGEKRDLDPKLLTNGIMIELQTFAKALVSSKKDFMTEILEFNFDLNLRGELHRSAYAQELMKNVVAMKAKRATTLKRNHAFEIPDPKSVVGNAPCCPKCYQDRNYAFRQDESNPDHIFHYDAHTKTDTISADCTTQKPVMDLLSDFPASEALLRLYPHCENIGLNLCVDKDHPKESLDMDLLTWTTIREVCSFAKTLSGKKQKILGDVLAHNFHLDVQNLNIHPSQFCPDTPSWFDEVFVLQTRSPTPSSEDALKIERKKAIKRQKLQKHKKAALSDNMASHLSVEKLYPLCSEIGLDLDVTSKSENKVKLDLNLLTIPVILEIQKFISKKHIEYFPGFLYDILDYNFDLSSQHHRKWEFSLETASRFRIALKKWKNKSGGEDTVFKLPFVFDKKHRKEPHRKKNKSHKQALEMQSCSGTSHLSPPSDVIFKNDGITDVGTQTHHDIKMEMCDNLLPGNLQVKEETCYVDVKPDMGRTVEATAEPNIVGVTHLGQSKSAGSCENTLMTKSVSGSETENVQYFLFAPPTASEGFRMLPPCSNIVGPMNAGTATTYFVPVTGFIPVQVIPMSHNPVNISIKEEQEDMLVDLGSSKDHSNAEIEVTIKEEYDP</sequence>
<dbReference type="GeneID" id="114429240"/>
<organism evidence="2 3">
    <name type="scientific">Parambassis ranga</name>
    <name type="common">Indian glassy fish</name>
    <dbReference type="NCBI Taxonomy" id="210632"/>
    <lineage>
        <taxon>Eukaryota</taxon>
        <taxon>Metazoa</taxon>
        <taxon>Chordata</taxon>
        <taxon>Craniata</taxon>
        <taxon>Vertebrata</taxon>
        <taxon>Euteleostomi</taxon>
        <taxon>Actinopterygii</taxon>
        <taxon>Neopterygii</taxon>
        <taxon>Teleostei</taxon>
        <taxon>Neoteleostei</taxon>
        <taxon>Acanthomorphata</taxon>
        <taxon>Ovalentaria</taxon>
        <taxon>Ambassidae</taxon>
        <taxon>Parambassis</taxon>
    </lineage>
</organism>
<feature type="compositionally biased region" description="Polar residues" evidence="1">
    <location>
        <begin position="2105"/>
        <end position="2114"/>
    </location>
</feature>
<evidence type="ECO:0000313" key="3">
    <source>
        <dbReference type="RefSeq" id="XP_028253984.1"/>
    </source>
</evidence>
<dbReference type="RefSeq" id="XP_028253984.1">
    <property type="nucleotide sequence ID" value="XM_028398183.1"/>
</dbReference>
<feature type="region of interest" description="Disordered" evidence="1">
    <location>
        <begin position="302"/>
        <end position="378"/>
    </location>
</feature>
<dbReference type="OrthoDB" id="8719329at2759"/>
<feature type="compositionally biased region" description="Basic and acidic residues" evidence="1">
    <location>
        <begin position="660"/>
        <end position="670"/>
    </location>
</feature>
<evidence type="ECO:0000256" key="1">
    <source>
        <dbReference type="SAM" id="MobiDB-lite"/>
    </source>
</evidence>
<feature type="region of interest" description="Disordered" evidence="1">
    <location>
        <begin position="430"/>
        <end position="456"/>
    </location>
</feature>
<feature type="compositionally biased region" description="Polar residues" evidence="1">
    <location>
        <begin position="345"/>
        <end position="356"/>
    </location>
</feature>
<reference evidence="3" key="1">
    <citation type="submission" date="2025-08" db="UniProtKB">
        <authorList>
            <consortium name="RefSeq"/>
        </authorList>
    </citation>
    <scope>IDENTIFICATION</scope>
</reference>